<dbReference type="EMBL" id="KN824278">
    <property type="protein sequence ID" value="KIM33436.1"/>
    <property type="molecule type" value="Genomic_DNA"/>
</dbReference>
<reference evidence="2" key="2">
    <citation type="submission" date="2015-01" db="EMBL/GenBank/DDBJ databases">
        <title>Evolutionary Origins and Diversification of the Mycorrhizal Mutualists.</title>
        <authorList>
            <consortium name="DOE Joint Genome Institute"/>
            <consortium name="Mycorrhizal Genomics Consortium"/>
            <person name="Kohler A."/>
            <person name="Kuo A."/>
            <person name="Nagy L.G."/>
            <person name="Floudas D."/>
            <person name="Copeland A."/>
            <person name="Barry K.W."/>
            <person name="Cichocki N."/>
            <person name="Veneault-Fourrey C."/>
            <person name="LaButti K."/>
            <person name="Lindquist E.A."/>
            <person name="Lipzen A."/>
            <person name="Lundell T."/>
            <person name="Morin E."/>
            <person name="Murat C."/>
            <person name="Riley R."/>
            <person name="Ohm R."/>
            <person name="Sun H."/>
            <person name="Tunlid A."/>
            <person name="Henrissat B."/>
            <person name="Grigoriev I.V."/>
            <person name="Hibbett D.S."/>
            <person name="Martin F."/>
        </authorList>
    </citation>
    <scope>NUCLEOTIDE SEQUENCE [LARGE SCALE GENOMIC DNA]</scope>
    <source>
        <strain evidence="2">MAFF 305830</strain>
    </source>
</reference>
<organism evidence="1 2">
    <name type="scientific">Serendipita vermifera MAFF 305830</name>
    <dbReference type="NCBI Taxonomy" id="933852"/>
    <lineage>
        <taxon>Eukaryota</taxon>
        <taxon>Fungi</taxon>
        <taxon>Dikarya</taxon>
        <taxon>Basidiomycota</taxon>
        <taxon>Agaricomycotina</taxon>
        <taxon>Agaricomycetes</taxon>
        <taxon>Sebacinales</taxon>
        <taxon>Serendipitaceae</taxon>
        <taxon>Serendipita</taxon>
    </lineage>
</organism>
<gene>
    <name evidence="1" type="ORF">M408DRAFT_326153</name>
</gene>
<accession>A0A0C3BPQ2</accession>
<evidence type="ECO:0000313" key="2">
    <source>
        <dbReference type="Proteomes" id="UP000054097"/>
    </source>
</evidence>
<protein>
    <submittedName>
        <fullName evidence="1">Uncharacterized protein</fullName>
    </submittedName>
</protein>
<dbReference type="HOGENOM" id="CLU_2591283_0_0_1"/>
<name>A0A0C3BPQ2_SERVB</name>
<keyword evidence="2" id="KW-1185">Reference proteome</keyword>
<dbReference type="Proteomes" id="UP000054097">
    <property type="component" value="Unassembled WGS sequence"/>
</dbReference>
<reference evidence="1 2" key="1">
    <citation type="submission" date="2014-04" db="EMBL/GenBank/DDBJ databases">
        <authorList>
            <consortium name="DOE Joint Genome Institute"/>
            <person name="Kuo A."/>
            <person name="Zuccaro A."/>
            <person name="Kohler A."/>
            <person name="Nagy L.G."/>
            <person name="Floudas D."/>
            <person name="Copeland A."/>
            <person name="Barry K.W."/>
            <person name="Cichocki N."/>
            <person name="Veneault-Fourrey C."/>
            <person name="LaButti K."/>
            <person name="Lindquist E.A."/>
            <person name="Lipzen A."/>
            <person name="Lundell T."/>
            <person name="Morin E."/>
            <person name="Murat C."/>
            <person name="Sun H."/>
            <person name="Tunlid A."/>
            <person name="Henrissat B."/>
            <person name="Grigoriev I.V."/>
            <person name="Hibbett D.S."/>
            <person name="Martin F."/>
            <person name="Nordberg H.P."/>
            <person name="Cantor M.N."/>
            <person name="Hua S.X."/>
        </authorList>
    </citation>
    <scope>NUCLEOTIDE SEQUENCE [LARGE SCALE GENOMIC DNA]</scope>
    <source>
        <strain evidence="1 2">MAFF 305830</strain>
    </source>
</reference>
<evidence type="ECO:0000313" key="1">
    <source>
        <dbReference type="EMBL" id="KIM33436.1"/>
    </source>
</evidence>
<proteinExistence type="predicted"/>
<dbReference type="AlphaFoldDB" id="A0A0C3BPQ2"/>
<sequence>MKAVCCIGNVHELVRDFQRWYLGSGIPKLVTKAGDDRVVTSQSASVFDSILCPIWHFMSITLDVEGLEDLRDVAPVTHKA</sequence>